<dbReference type="InterPro" id="IPR044862">
    <property type="entry name" value="Pro_4_hyd_alph_FE2OG_OXY"/>
</dbReference>
<keyword evidence="2" id="KW-0479">Metal-binding</keyword>
<dbReference type="PANTHER" id="PTHR10869:SF246">
    <property type="entry name" value="TRANSMEMBRANE PROLYL 4-HYDROXYLASE"/>
    <property type="match status" value="1"/>
</dbReference>
<dbReference type="InterPro" id="IPR045054">
    <property type="entry name" value="P4HA-like"/>
</dbReference>
<dbReference type="GO" id="GO:0005783">
    <property type="term" value="C:endoplasmic reticulum"/>
    <property type="evidence" value="ECO:0007669"/>
    <property type="project" value="TreeGrafter"/>
</dbReference>
<keyword evidence="9" id="KW-1185">Reference proteome</keyword>
<organism evidence="9 10">
    <name type="scientific">Actinia tenebrosa</name>
    <name type="common">Australian red waratah sea anemone</name>
    <dbReference type="NCBI Taxonomy" id="6105"/>
    <lineage>
        <taxon>Eukaryota</taxon>
        <taxon>Metazoa</taxon>
        <taxon>Cnidaria</taxon>
        <taxon>Anthozoa</taxon>
        <taxon>Hexacorallia</taxon>
        <taxon>Actiniaria</taxon>
        <taxon>Actiniidae</taxon>
        <taxon>Actinia</taxon>
    </lineage>
</organism>
<evidence type="ECO:0000313" key="10">
    <source>
        <dbReference type="RefSeq" id="XP_031556004.1"/>
    </source>
</evidence>
<dbReference type="GeneID" id="116292792"/>
<protein>
    <submittedName>
        <fullName evidence="10">Transmembrane prolyl 4-hydroxylase-like</fullName>
    </submittedName>
</protein>
<evidence type="ECO:0000256" key="4">
    <source>
        <dbReference type="ARBA" id="ARBA00022896"/>
    </source>
</evidence>
<name>A0A6P8HHZ5_ACTTE</name>
<evidence type="ECO:0000259" key="8">
    <source>
        <dbReference type="PROSITE" id="PS51471"/>
    </source>
</evidence>
<dbReference type="PROSITE" id="PS51471">
    <property type="entry name" value="FE2OG_OXY"/>
    <property type="match status" value="1"/>
</dbReference>
<dbReference type="SMART" id="SM00702">
    <property type="entry name" value="P4Hc"/>
    <property type="match status" value="1"/>
</dbReference>
<evidence type="ECO:0000256" key="2">
    <source>
        <dbReference type="ARBA" id="ARBA00022723"/>
    </source>
</evidence>
<dbReference type="Gene3D" id="1.10.238.10">
    <property type="entry name" value="EF-hand"/>
    <property type="match status" value="1"/>
</dbReference>
<proteinExistence type="predicted"/>
<evidence type="ECO:0000256" key="1">
    <source>
        <dbReference type="ARBA" id="ARBA00001961"/>
    </source>
</evidence>
<dbReference type="GO" id="GO:0005506">
    <property type="term" value="F:iron ion binding"/>
    <property type="evidence" value="ECO:0007669"/>
    <property type="project" value="InterPro"/>
</dbReference>
<dbReference type="InterPro" id="IPR018247">
    <property type="entry name" value="EF_Hand_1_Ca_BS"/>
</dbReference>
<dbReference type="OrthoDB" id="420380at2759"/>
<dbReference type="InterPro" id="IPR005123">
    <property type="entry name" value="Oxoglu/Fe-dep_dioxygenase_dom"/>
</dbReference>
<dbReference type="RefSeq" id="XP_031556004.1">
    <property type="nucleotide sequence ID" value="XM_031700144.1"/>
</dbReference>
<feature type="domain" description="Fe2OG dioxygenase" evidence="8">
    <location>
        <begin position="184"/>
        <end position="341"/>
    </location>
</feature>
<sequence>MITRAMKPPIFEIPNFLSDEECDHIVNLAEKQKMLNSMARGGLTKLEDTVIPQIENGKSSGPAGRFYEWDDNHDGIITLAEVALFAKKHHFLVVSKKEILDMLHIINVSEMDDGKITFEEFQTLNTHGIDGIMHVTGLTHPKHRHRYSEQTWIDQRKDKHDPVLNALQERILKLTGLSKEIIYGSERIQVVRYAAQGHYHAHYDSETHTRTDAPCCHQVEDISKIFSFQNPCRLCRYITILYYLNDVKDGGETAFPVADNATLNRTYMEMSRAEYDHYNLNENCKNSNLVIKPKKGLAVVWYNHLRDEKSGWMGAMDDYSLHGGCSVNQGIKWIANNWITAPYPDTYLKKSIWFSSVDYENEKK</sequence>
<dbReference type="GO" id="GO:0004656">
    <property type="term" value="F:procollagen-proline 4-dioxygenase activity"/>
    <property type="evidence" value="ECO:0007669"/>
    <property type="project" value="TreeGrafter"/>
</dbReference>
<dbReference type="KEGG" id="aten:116292792"/>
<evidence type="ECO:0000256" key="7">
    <source>
        <dbReference type="ARBA" id="ARBA00023004"/>
    </source>
</evidence>
<dbReference type="Pfam" id="PF13640">
    <property type="entry name" value="2OG-FeII_Oxy_3"/>
    <property type="match status" value="1"/>
</dbReference>
<dbReference type="InterPro" id="IPR006620">
    <property type="entry name" value="Pro_4_hyd_alph"/>
</dbReference>
<keyword evidence="3" id="KW-0106">Calcium</keyword>
<evidence type="ECO:0000256" key="3">
    <source>
        <dbReference type="ARBA" id="ARBA00022837"/>
    </source>
</evidence>
<dbReference type="SUPFAM" id="SSF47473">
    <property type="entry name" value="EF-hand"/>
    <property type="match status" value="1"/>
</dbReference>
<dbReference type="GO" id="GO:0031418">
    <property type="term" value="F:L-ascorbic acid binding"/>
    <property type="evidence" value="ECO:0007669"/>
    <property type="project" value="UniProtKB-KW"/>
</dbReference>
<comment type="cofactor">
    <cofactor evidence="1">
        <name>L-ascorbate</name>
        <dbReference type="ChEBI" id="CHEBI:38290"/>
    </cofactor>
</comment>
<keyword evidence="5" id="KW-0223">Dioxygenase</keyword>
<dbReference type="InParanoid" id="A0A6P8HHZ5"/>
<evidence type="ECO:0000313" key="9">
    <source>
        <dbReference type="Proteomes" id="UP000515163"/>
    </source>
</evidence>
<dbReference type="InterPro" id="IPR011992">
    <property type="entry name" value="EF-hand-dom_pair"/>
</dbReference>
<reference evidence="10" key="1">
    <citation type="submission" date="2025-08" db="UniProtKB">
        <authorList>
            <consortium name="RefSeq"/>
        </authorList>
    </citation>
    <scope>IDENTIFICATION</scope>
    <source>
        <tissue evidence="10">Tentacle</tissue>
    </source>
</reference>
<dbReference type="Proteomes" id="UP000515163">
    <property type="component" value="Unplaced"/>
</dbReference>
<dbReference type="PROSITE" id="PS00018">
    <property type="entry name" value="EF_HAND_1"/>
    <property type="match status" value="1"/>
</dbReference>
<evidence type="ECO:0000256" key="6">
    <source>
        <dbReference type="ARBA" id="ARBA00023002"/>
    </source>
</evidence>
<keyword evidence="4" id="KW-0847">Vitamin C</keyword>
<dbReference type="PANTHER" id="PTHR10869">
    <property type="entry name" value="PROLYL 4-HYDROXYLASE ALPHA SUBUNIT"/>
    <property type="match status" value="1"/>
</dbReference>
<evidence type="ECO:0000256" key="5">
    <source>
        <dbReference type="ARBA" id="ARBA00022964"/>
    </source>
</evidence>
<keyword evidence="7" id="KW-0408">Iron</keyword>
<gene>
    <name evidence="10" type="primary">LOC116292792</name>
</gene>
<keyword evidence="6" id="KW-0560">Oxidoreductase</keyword>
<dbReference type="AlphaFoldDB" id="A0A6P8HHZ5"/>
<accession>A0A6P8HHZ5</accession>
<dbReference type="Gene3D" id="2.60.120.620">
    <property type="entry name" value="q2cbj1_9rhob like domain"/>
    <property type="match status" value="1"/>
</dbReference>